<accession>A0A3P7YM68</accession>
<protein>
    <submittedName>
        <fullName evidence="4">G protein-coupled receptor</fullName>
    </submittedName>
</protein>
<name>A0A183FTZ7_HELPZ</name>
<reference evidence="2 3" key="1">
    <citation type="submission" date="2018-11" db="EMBL/GenBank/DDBJ databases">
        <authorList>
            <consortium name="Pathogen Informatics"/>
        </authorList>
    </citation>
    <scope>NUCLEOTIDE SEQUENCE [LARGE SCALE GENOMIC DNA]</scope>
</reference>
<reference evidence="4" key="2">
    <citation type="submission" date="2019-09" db="UniProtKB">
        <authorList>
            <consortium name="WormBaseParasite"/>
        </authorList>
    </citation>
    <scope>IDENTIFICATION</scope>
</reference>
<evidence type="ECO:0000313" key="2">
    <source>
        <dbReference type="EMBL" id="VDO89220.1"/>
    </source>
</evidence>
<sequence length="206" mass="23043">MQPEVDMSVLRILEVVLAVLAIISNCILTVATHNAVPIPFSQRKMLASVSLNFVLLSGYQFARNLFLGTSMYRPCVTMVTTISCKLHEFPLLFCYIHGAAAIYFRSSLKRKTNHRPLRWTSTCSVWQSALVVVCIAATLVFTAFDHDIEPENMSQVCISPFLAQVVIMVAGKRQIMLMQRCKTARCSVRLLCGCHVVHFETSNLGN</sequence>
<dbReference type="EMBL" id="UZAH01027165">
    <property type="protein sequence ID" value="VDO89220.1"/>
    <property type="molecule type" value="Genomic_DNA"/>
</dbReference>
<dbReference type="AlphaFoldDB" id="A0A183FTZ7"/>
<keyword evidence="1" id="KW-0812">Transmembrane</keyword>
<dbReference type="Proteomes" id="UP000050761">
    <property type="component" value="Unassembled WGS sequence"/>
</dbReference>
<organism evidence="3 4">
    <name type="scientific">Heligmosomoides polygyrus</name>
    <name type="common">Parasitic roundworm</name>
    <dbReference type="NCBI Taxonomy" id="6339"/>
    <lineage>
        <taxon>Eukaryota</taxon>
        <taxon>Metazoa</taxon>
        <taxon>Ecdysozoa</taxon>
        <taxon>Nematoda</taxon>
        <taxon>Chromadorea</taxon>
        <taxon>Rhabditida</taxon>
        <taxon>Rhabditina</taxon>
        <taxon>Rhabditomorpha</taxon>
        <taxon>Strongyloidea</taxon>
        <taxon>Heligmosomidae</taxon>
        <taxon>Heligmosomoides</taxon>
    </lineage>
</organism>
<dbReference type="OrthoDB" id="5801935at2759"/>
<keyword evidence="1" id="KW-0472">Membrane</keyword>
<feature type="transmembrane region" description="Helical" evidence="1">
    <location>
        <begin position="45"/>
        <end position="66"/>
    </location>
</feature>
<evidence type="ECO:0000313" key="4">
    <source>
        <dbReference type="WBParaSite" id="HPBE_0001160501-mRNA-1"/>
    </source>
</evidence>
<proteinExistence type="predicted"/>
<accession>A0A183FTZ7</accession>
<keyword evidence="1" id="KW-1133">Transmembrane helix</keyword>
<feature type="transmembrane region" description="Helical" evidence="1">
    <location>
        <begin position="152"/>
        <end position="170"/>
    </location>
</feature>
<keyword evidence="3" id="KW-1185">Reference proteome</keyword>
<feature type="transmembrane region" description="Helical" evidence="1">
    <location>
        <begin position="86"/>
        <end position="104"/>
    </location>
</feature>
<evidence type="ECO:0000256" key="1">
    <source>
        <dbReference type="SAM" id="Phobius"/>
    </source>
</evidence>
<feature type="transmembrane region" description="Helical" evidence="1">
    <location>
        <begin position="125"/>
        <end position="146"/>
    </location>
</feature>
<dbReference type="WBParaSite" id="HPBE_0001160501-mRNA-1">
    <property type="protein sequence ID" value="HPBE_0001160501-mRNA-1"/>
    <property type="gene ID" value="HPBE_0001160501"/>
</dbReference>
<gene>
    <name evidence="2" type="ORF">HPBE_LOCUS11606</name>
</gene>
<evidence type="ECO:0000313" key="3">
    <source>
        <dbReference type="Proteomes" id="UP000050761"/>
    </source>
</evidence>
<feature type="transmembrane region" description="Helical" evidence="1">
    <location>
        <begin position="12"/>
        <end position="33"/>
    </location>
</feature>